<keyword evidence="3" id="KW-1185">Reference proteome</keyword>
<name>A0ABQ6IDC5_9MICO</name>
<dbReference type="EMBL" id="BSUN01000001">
    <property type="protein sequence ID" value="GMA35704.1"/>
    <property type="molecule type" value="Genomic_DNA"/>
</dbReference>
<comment type="caution">
    <text evidence="2">The sequence shown here is derived from an EMBL/GenBank/DDBJ whole genome shotgun (WGS) entry which is preliminary data.</text>
</comment>
<dbReference type="InterPro" id="IPR042003">
    <property type="entry name" value="Sortase_E"/>
</dbReference>
<evidence type="ECO:0000313" key="2">
    <source>
        <dbReference type="EMBL" id="GMA35704.1"/>
    </source>
</evidence>
<evidence type="ECO:0008006" key="4">
    <source>
        <dbReference type="Google" id="ProtNLM"/>
    </source>
</evidence>
<keyword evidence="1" id="KW-0378">Hydrolase</keyword>
<reference evidence="3" key="1">
    <citation type="journal article" date="2019" name="Int. J. Syst. Evol. Microbiol.">
        <title>The Global Catalogue of Microorganisms (GCM) 10K type strain sequencing project: providing services to taxonomists for standard genome sequencing and annotation.</title>
        <authorList>
            <consortium name="The Broad Institute Genomics Platform"/>
            <consortium name="The Broad Institute Genome Sequencing Center for Infectious Disease"/>
            <person name="Wu L."/>
            <person name="Ma J."/>
        </authorList>
    </citation>
    <scope>NUCLEOTIDE SEQUENCE [LARGE SCALE GENOMIC DNA]</scope>
    <source>
        <strain evidence="3">NBRC 112299</strain>
    </source>
</reference>
<dbReference type="Gene3D" id="2.40.260.10">
    <property type="entry name" value="Sortase"/>
    <property type="match status" value="1"/>
</dbReference>
<dbReference type="SUPFAM" id="SSF63817">
    <property type="entry name" value="Sortase"/>
    <property type="match status" value="1"/>
</dbReference>
<accession>A0ABQ6IDC5</accession>
<gene>
    <name evidence="2" type="ORF">GCM10025876_19080</name>
</gene>
<dbReference type="CDD" id="cd05830">
    <property type="entry name" value="Sortase_E"/>
    <property type="match status" value="1"/>
</dbReference>
<proteinExistence type="predicted"/>
<evidence type="ECO:0000256" key="1">
    <source>
        <dbReference type="ARBA" id="ARBA00022801"/>
    </source>
</evidence>
<organism evidence="2 3">
    <name type="scientific">Demequina litorisediminis</name>
    <dbReference type="NCBI Taxonomy" id="1849022"/>
    <lineage>
        <taxon>Bacteria</taxon>
        <taxon>Bacillati</taxon>
        <taxon>Actinomycetota</taxon>
        <taxon>Actinomycetes</taxon>
        <taxon>Micrococcales</taxon>
        <taxon>Demequinaceae</taxon>
        <taxon>Demequina</taxon>
    </lineage>
</organism>
<dbReference type="InterPro" id="IPR023365">
    <property type="entry name" value="Sortase_dom-sf"/>
</dbReference>
<dbReference type="Pfam" id="PF04203">
    <property type="entry name" value="Sortase"/>
    <property type="match status" value="1"/>
</dbReference>
<dbReference type="InterPro" id="IPR005754">
    <property type="entry name" value="Sortase"/>
</dbReference>
<evidence type="ECO:0000313" key="3">
    <source>
        <dbReference type="Proteomes" id="UP001157125"/>
    </source>
</evidence>
<protein>
    <recommendedName>
        <fullName evidence="4">Sortase family protein</fullName>
    </recommendedName>
</protein>
<sequence>MSLQKGDYLVIQTADIWAVYHVTDWEIVDPSAVEVIAPTPNDPSAGATGRFITLTTCHPEYSAAERWVVYGELDYWAPTGHGVPAELLEVPS</sequence>
<dbReference type="Proteomes" id="UP001157125">
    <property type="component" value="Unassembled WGS sequence"/>
</dbReference>